<feature type="domain" description="Integrase catalytic" evidence="1">
    <location>
        <begin position="370"/>
        <end position="491"/>
    </location>
</feature>
<dbReference type="SUPFAM" id="SSF53098">
    <property type="entry name" value="Ribonuclease H-like"/>
    <property type="match status" value="1"/>
</dbReference>
<dbReference type="InterPro" id="IPR025724">
    <property type="entry name" value="GAG-pre-integrase_dom"/>
</dbReference>
<evidence type="ECO:0000313" key="2">
    <source>
        <dbReference type="RefSeq" id="XP_016440179.1"/>
    </source>
</evidence>
<organism evidence="2">
    <name type="scientific">Nicotiana tabacum</name>
    <name type="common">Common tobacco</name>
    <dbReference type="NCBI Taxonomy" id="4097"/>
    <lineage>
        <taxon>Eukaryota</taxon>
        <taxon>Viridiplantae</taxon>
        <taxon>Streptophyta</taxon>
        <taxon>Embryophyta</taxon>
        <taxon>Tracheophyta</taxon>
        <taxon>Spermatophyta</taxon>
        <taxon>Magnoliopsida</taxon>
        <taxon>eudicotyledons</taxon>
        <taxon>Gunneridae</taxon>
        <taxon>Pentapetalae</taxon>
        <taxon>asterids</taxon>
        <taxon>lamiids</taxon>
        <taxon>Solanales</taxon>
        <taxon>Solanaceae</taxon>
        <taxon>Nicotianoideae</taxon>
        <taxon>Nicotianeae</taxon>
        <taxon>Nicotiana</taxon>
    </lineage>
</organism>
<proteinExistence type="predicted"/>
<dbReference type="GO" id="GO:0015074">
    <property type="term" value="P:DNA integration"/>
    <property type="evidence" value="ECO:0007669"/>
    <property type="project" value="InterPro"/>
</dbReference>
<dbReference type="InterPro" id="IPR036397">
    <property type="entry name" value="RNaseH_sf"/>
</dbReference>
<dbReference type="Gene3D" id="3.30.420.10">
    <property type="entry name" value="Ribonuclease H-like superfamily/Ribonuclease H"/>
    <property type="match status" value="1"/>
</dbReference>
<dbReference type="InterPro" id="IPR001584">
    <property type="entry name" value="Integrase_cat-core"/>
</dbReference>
<gene>
    <name evidence="2" type="primary">LOC107765984</name>
</gene>
<protein>
    <recommendedName>
        <fullName evidence="1">Integrase catalytic domain-containing protein</fullName>
    </recommendedName>
</protein>
<sequence>MADDEVDQLPHNHPLFLRDSNMLGTSLISLKLTGPENYTLWSRAMKVALLVKNKLGFVDGSCPKSSYRGELAAQWDRCNVVVLSWLSSTVSSELVSSIMYAASARKVWDEFKERFDKDNLARIYQLWAEIATLRQCTNSITWLGLIVKNQGHMSITWQPCGYKPYANTVNAEGETYVKVHIPGSFMIEEYYKRLVNFLTKSSIGEGSVAATSSSNMAGIVSLLSNVSNSRIYDWIIDADASHHIALYKEVLESLKEIEGENNYGVEIPTGDKSKITHSGDALILGKQKITNVLHVPDFKFNLLSGLYNGKVLGIGKEDSGLYILRREGVVAAKISKEEIADTKLWHQRLGHASSSTLQQLEEQKNKVDHSKSEVIVVLKDFFALVKNQLNIMIKTIRSDNGTEFFNTQCNDLYVSLGIVHQSSCPYTPEQNGVVERKHRHILEVARALRFQNGILVKFWGDCMKTAVYLINKMPSDILKGKSPFELLHKKPPKVDHLRAFCCCAMQEYYLKVTNLLQ</sequence>
<dbReference type="Pfam" id="PF14244">
    <property type="entry name" value="Retrotran_gag_3"/>
    <property type="match status" value="1"/>
</dbReference>
<reference evidence="2" key="1">
    <citation type="submission" date="2025-08" db="UniProtKB">
        <authorList>
            <consortium name="RefSeq"/>
        </authorList>
    </citation>
    <scope>IDENTIFICATION</scope>
</reference>
<accession>A0A1S3XK15</accession>
<name>A0A1S3XK15_TOBAC</name>
<dbReference type="InterPro" id="IPR054722">
    <property type="entry name" value="PolX-like_BBD"/>
</dbReference>
<dbReference type="OrthoDB" id="1306033at2759"/>
<dbReference type="AlphaFoldDB" id="A0A1S3XK15"/>
<dbReference type="STRING" id="4097.A0A1S3XK15"/>
<dbReference type="OMA" id="ASINRWH"/>
<dbReference type="Pfam" id="PF22936">
    <property type="entry name" value="Pol_BBD"/>
    <property type="match status" value="1"/>
</dbReference>
<dbReference type="PaxDb" id="4097-A0A1S3XK15"/>
<dbReference type="InterPro" id="IPR012337">
    <property type="entry name" value="RNaseH-like_sf"/>
</dbReference>
<dbReference type="PANTHER" id="PTHR37610">
    <property type="entry name" value="CCHC-TYPE DOMAIN-CONTAINING PROTEIN"/>
    <property type="match status" value="1"/>
</dbReference>
<dbReference type="RefSeq" id="XP_016440179.1">
    <property type="nucleotide sequence ID" value="XM_016584693.1"/>
</dbReference>
<dbReference type="GO" id="GO:0003676">
    <property type="term" value="F:nucleic acid binding"/>
    <property type="evidence" value="ECO:0007669"/>
    <property type="project" value="InterPro"/>
</dbReference>
<dbReference type="KEGG" id="nta:107765984"/>
<dbReference type="Pfam" id="PF13976">
    <property type="entry name" value="gag_pre-integrs"/>
    <property type="match status" value="1"/>
</dbReference>
<dbReference type="PANTHER" id="PTHR37610:SF86">
    <property type="entry name" value="RETROTRANSPOSON COPIA-LIKE N-TERMINAL DOMAIN-CONTAINING PROTEIN"/>
    <property type="match status" value="1"/>
</dbReference>
<evidence type="ECO:0000259" key="1">
    <source>
        <dbReference type="PROSITE" id="PS50994"/>
    </source>
</evidence>
<dbReference type="InterPro" id="IPR029472">
    <property type="entry name" value="Copia-like_N"/>
</dbReference>
<dbReference type="PROSITE" id="PS50994">
    <property type="entry name" value="INTEGRASE"/>
    <property type="match status" value="1"/>
</dbReference>